<protein>
    <submittedName>
        <fullName evidence="2">Uncharacterized protein</fullName>
    </submittedName>
</protein>
<reference evidence="2" key="1">
    <citation type="submission" date="2023-10" db="EMBL/GenBank/DDBJ databases">
        <authorList>
            <person name="Chen Y."/>
            <person name="Shah S."/>
            <person name="Dougan E. K."/>
            <person name="Thang M."/>
            <person name="Chan C."/>
        </authorList>
    </citation>
    <scope>NUCLEOTIDE SEQUENCE [LARGE SCALE GENOMIC DNA]</scope>
</reference>
<keyword evidence="3" id="KW-1185">Reference proteome</keyword>
<feature type="region of interest" description="Disordered" evidence="1">
    <location>
        <begin position="233"/>
        <end position="275"/>
    </location>
</feature>
<accession>A0ABN9S7Z5</accession>
<dbReference type="EMBL" id="CAUYUJ010009906">
    <property type="protein sequence ID" value="CAK0828008.1"/>
    <property type="molecule type" value="Genomic_DNA"/>
</dbReference>
<dbReference type="Proteomes" id="UP001189429">
    <property type="component" value="Unassembled WGS sequence"/>
</dbReference>
<evidence type="ECO:0000313" key="2">
    <source>
        <dbReference type="EMBL" id="CAK0828008.1"/>
    </source>
</evidence>
<evidence type="ECO:0000313" key="3">
    <source>
        <dbReference type="Proteomes" id="UP001189429"/>
    </source>
</evidence>
<evidence type="ECO:0000256" key="1">
    <source>
        <dbReference type="SAM" id="MobiDB-lite"/>
    </source>
</evidence>
<comment type="caution">
    <text evidence="2">The sequence shown here is derived from an EMBL/GenBank/DDBJ whole genome shotgun (WGS) entry which is preliminary data.</text>
</comment>
<proteinExistence type="predicted"/>
<organism evidence="2 3">
    <name type="scientific">Prorocentrum cordatum</name>
    <dbReference type="NCBI Taxonomy" id="2364126"/>
    <lineage>
        <taxon>Eukaryota</taxon>
        <taxon>Sar</taxon>
        <taxon>Alveolata</taxon>
        <taxon>Dinophyceae</taxon>
        <taxon>Prorocentrales</taxon>
        <taxon>Prorocentraceae</taxon>
        <taxon>Prorocentrum</taxon>
    </lineage>
</organism>
<sequence>MAWPGRWRAASALRAPPCAHWCRRPQLQIVKFFVVMWPCTPRYALRSLTLRLHGARRSGVGVSRAAAAVPPGGAWPFPTTSMRWTSCRPQAAGRPCRATRSPSTTWTPWSRATRSWLQVPCQGPCGSPRGATALALPCRAAGGGRCDAEAGIRCTCGAVVFSGVAVGAQAVSRAPTVPNVVSHNAAVSTCEESALRQISVGIQSDVYFVEGVEKQMRLWGQEHPGRTTRPFVRRRARVDAASSGAGAPPLPQLEERGGAEPRAALGVQESRGASE</sequence>
<name>A0ABN9S7Z5_9DINO</name>
<gene>
    <name evidence="2" type="ORF">PCOR1329_LOCUS27378</name>
</gene>